<dbReference type="InterPro" id="IPR055427">
    <property type="entry name" value="TRAPPC13_N"/>
</dbReference>
<accession>A0A6I9VE62</accession>
<proteinExistence type="inferred from homology"/>
<dbReference type="PANTHER" id="PTHR13134">
    <property type="entry name" value="TRAFFICKING PROTEIN PARTICLE COMPLEX SUBUNIT 13"/>
    <property type="match status" value="1"/>
</dbReference>
<reference evidence="7" key="2">
    <citation type="submission" date="2025-05" db="UniProtKB">
        <authorList>
            <consortium name="RefSeq"/>
        </authorList>
    </citation>
    <scope>IDENTIFICATION</scope>
    <source>
        <tissue evidence="7">Adult</tissue>
    </source>
</reference>
<evidence type="ECO:0000313" key="6">
    <source>
        <dbReference type="Proteomes" id="UP001652620"/>
    </source>
</evidence>
<keyword evidence="6" id="KW-1185">Reference proteome</keyword>
<evidence type="ECO:0000259" key="4">
    <source>
        <dbReference type="Pfam" id="PF23647"/>
    </source>
</evidence>
<evidence type="ECO:0000259" key="3">
    <source>
        <dbReference type="Pfam" id="PF23643"/>
    </source>
</evidence>
<accession>A0A034W5B3</accession>
<dbReference type="PANTHER" id="PTHR13134:SF3">
    <property type="entry name" value="TRAFFICKING PROTEIN PARTICLE COMPLEX SUBUNIT 13"/>
    <property type="match status" value="1"/>
</dbReference>
<comment type="similarity">
    <text evidence="1">Belongs to the TRAPPC13 family.</text>
</comment>
<dbReference type="Pfam" id="PF23643">
    <property type="entry name" value="TRAPPC13_C"/>
    <property type="match status" value="1"/>
</dbReference>
<dbReference type="AlphaFoldDB" id="A0A034W5B3"/>
<evidence type="ECO:0000313" key="5">
    <source>
        <dbReference type="EMBL" id="JAC49919.1"/>
    </source>
</evidence>
<dbReference type="Proteomes" id="UP001652620">
    <property type="component" value="Chromosome 3"/>
</dbReference>
<dbReference type="KEGG" id="bdr:105229404"/>
<dbReference type="EMBL" id="GAKP01009033">
    <property type="protein sequence ID" value="JAC49919.1"/>
    <property type="molecule type" value="Transcribed_RNA"/>
</dbReference>
<dbReference type="OMA" id="YCIKPKP"/>
<protein>
    <submittedName>
        <fullName evidence="7">Probable trafficking protein particle complex subunit 13 homolog</fullName>
    </submittedName>
    <submittedName>
        <fullName evidence="5">UPF0533 protein CG4953</fullName>
    </submittedName>
</protein>
<dbReference type="InterPro" id="IPR010378">
    <property type="entry name" value="TRAPPC13"/>
</dbReference>
<dbReference type="OrthoDB" id="10250284at2759"/>
<evidence type="ECO:0000313" key="7">
    <source>
        <dbReference type="RefSeq" id="XP_011207979.2"/>
    </source>
</evidence>
<evidence type="ECO:0000259" key="2">
    <source>
        <dbReference type="Pfam" id="PF06159"/>
    </source>
</evidence>
<dbReference type="Pfam" id="PF06159">
    <property type="entry name" value="TRAPPC13_N"/>
    <property type="match status" value="1"/>
</dbReference>
<dbReference type="Pfam" id="PF23647">
    <property type="entry name" value="TRAPPC13_M"/>
    <property type="match status" value="1"/>
</dbReference>
<organism evidence="5">
    <name type="scientific">Bactrocera dorsalis</name>
    <name type="common">Oriental fruit fly</name>
    <name type="synonym">Dacus dorsalis</name>
    <dbReference type="NCBI Taxonomy" id="27457"/>
    <lineage>
        <taxon>Eukaryota</taxon>
        <taxon>Metazoa</taxon>
        <taxon>Ecdysozoa</taxon>
        <taxon>Arthropoda</taxon>
        <taxon>Hexapoda</taxon>
        <taxon>Insecta</taxon>
        <taxon>Pterygota</taxon>
        <taxon>Neoptera</taxon>
        <taxon>Endopterygota</taxon>
        <taxon>Diptera</taxon>
        <taxon>Brachycera</taxon>
        <taxon>Muscomorpha</taxon>
        <taxon>Tephritoidea</taxon>
        <taxon>Tephritidae</taxon>
        <taxon>Bactrocera</taxon>
        <taxon>Bactrocera</taxon>
    </lineage>
</organism>
<dbReference type="GO" id="GO:1990072">
    <property type="term" value="C:TRAPPIII protein complex"/>
    <property type="evidence" value="ECO:0007669"/>
    <property type="project" value="TreeGrafter"/>
</dbReference>
<dbReference type="InterPro" id="IPR055429">
    <property type="entry name" value="TRAPPC13_M"/>
</dbReference>
<name>A0A034W5B3_BACDO</name>
<reference evidence="5" key="1">
    <citation type="journal article" date="2014" name="BMC Genomics">
        <title>Characterizing the developmental transcriptome of the oriental fruit fly, Bactrocera dorsalis (Diptera: Tephritidae) through comparative genomic analysis with Drosophila melanogaster utilizing modENCODE datasets.</title>
        <authorList>
            <person name="Geib S.M."/>
            <person name="Calla B."/>
            <person name="Hall B."/>
            <person name="Hou S."/>
            <person name="Manoukis N.C."/>
        </authorList>
    </citation>
    <scope>NUCLEOTIDE SEQUENCE</scope>
    <source>
        <strain evidence="5">Punador</strain>
    </source>
</reference>
<sequence>MSLEQGEHLLALKVMRLTRPTLIGPQVISCENRDLPQQTFRRRMVEHESTTVAGAETLAAGQFMLLPQSFGSIYLGETFASYICVHNCTTYSVEGVTVKADLQSNTTRINLPMNEKQTSTTLSPEQTLDDVIRYEVKEIGTHILVCEVNYTTPAGFPQSFRKFFKFQVLKPLDVKTKFYNAEMDEIYLEAQIQNITTGPFCLEKVELDSSEHYTVTPLNTLSNGESVFSSKNMLQPNNSCQFLYCIKPKAEIAKDIKALRQANNVGKLDIVWRSNLGEKGRLQTSQLQRLPFEYKDVRLEVIDAQNIVKIGEPFTFVCRVTNTAERMMDLLAKLEAPLEFGCDYTGAAEFGIGKLAPGEQREFPLTVCPARLGLIKISPLLLTNVLQQEQYIIEKVVDVFVVDTDYHEDEAFQVNKFVRYDNTASSLTEERTLQLQVV</sequence>
<feature type="domain" description="Trafficking protein particle complex subunit 13 N-terminal" evidence="2">
    <location>
        <begin position="8"/>
        <end position="168"/>
    </location>
</feature>
<dbReference type="InterPro" id="IPR055428">
    <property type="entry name" value="TRAPPC13_C"/>
</dbReference>
<feature type="domain" description="Trafficking protein particle complex subunit 13 C-terminal" evidence="3">
    <location>
        <begin position="306"/>
        <end position="401"/>
    </location>
</feature>
<dbReference type="RefSeq" id="XP_011207979.2">
    <property type="nucleotide sequence ID" value="XM_011209677.4"/>
</dbReference>
<gene>
    <name evidence="5" type="primary">U533</name>
    <name evidence="7" type="synonym">LOC105229404</name>
</gene>
<feature type="domain" description="Trafficking protein particle complex subunit 13 middle" evidence="4">
    <location>
        <begin position="172"/>
        <end position="289"/>
    </location>
</feature>
<evidence type="ECO:0000256" key="1">
    <source>
        <dbReference type="ARBA" id="ARBA00010785"/>
    </source>
</evidence>